<dbReference type="InterPro" id="IPR006195">
    <property type="entry name" value="aa-tRNA-synth_II"/>
</dbReference>
<dbReference type="GO" id="GO:0002161">
    <property type="term" value="F:aminoacyl-tRNA deacylase activity"/>
    <property type="evidence" value="ECO:0007669"/>
    <property type="project" value="InterPro"/>
</dbReference>
<evidence type="ECO:0000256" key="5">
    <source>
        <dbReference type="ARBA" id="ARBA00022741"/>
    </source>
</evidence>
<evidence type="ECO:0000256" key="1">
    <source>
        <dbReference type="ARBA" id="ARBA00004496"/>
    </source>
</evidence>
<dbReference type="CDD" id="cd04334">
    <property type="entry name" value="ProRS-INS"/>
    <property type="match status" value="1"/>
</dbReference>
<comment type="subunit">
    <text evidence="2 12">Homodimer.</text>
</comment>
<dbReference type="KEGG" id="eaj:Q3M24_12830"/>
<evidence type="ECO:0000256" key="7">
    <source>
        <dbReference type="ARBA" id="ARBA00022917"/>
    </source>
</evidence>
<evidence type="ECO:0000256" key="12">
    <source>
        <dbReference type="HAMAP-Rule" id="MF_01569"/>
    </source>
</evidence>
<dbReference type="Pfam" id="PF04073">
    <property type="entry name" value="tRNA_edit"/>
    <property type="match status" value="1"/>
</dbReference>
<keyword evidence="3 12" id="KW-0963">Cytoplasm</keyword>
<dbReference type="GO" id="GO:0005524">
    <property type="term" value="F:ATP binding"/>
    <property type="evidence" value="ECO:0007669"/>
    <property type="project" value="UniProtKB-UniRule"/>
</dbReference>
<comment type="catalytic activity">
    <reaction evidence="9 12">
        <text>tRNA(Pro) + L-proline + ATP = L-prolyl-tRNA(Pro) + AMP + diphosphate</text>
        <dbReference type="Rhea" id="RHEA:14305"/>
        <dbReference type="Rhea" id="RHEA-COMP:9700"/>
        <dbReference type="Rhea" id="RHEA-COMP:9702"/>
        <dbReference type="ChEBI" id="CHEBI:30616"/>
        <dbReference type="ChEBI" id="CHEBI:33019"/>
        <dbReference type="ChEBI" id="CHEBI:60039"/>
        <dbReference type="ChEBI" id="CHEBI:78442"/>
        <dbReference type="ChEBI" id="CHEBI:78532"/>
        <dbReference type="ChEBI" id="CHEBI:456215"/>
        <dbReference type="EC" id="6.1.1.15"/>
    </reaction>
</comment>
<accession>A0AAU8LQU0</accession>
<organism evidence="14">
    <name type="scientific">Candidatus Electrothrix aestuarii</name>
    <dbReference type="NCBI Taxonomy" id="3062594"/>
    <lineage>
        <taxon>Bacteria</taxon>
        <taxon>Pseudomonadati</taxon>
        <taxon>Thermodesulfobacteriota</taxon>
        <taxon>Desulfobulbia</taxon>
        <taxon>Desulfobulbales</taxon>
        <taxon>Desulfobulbaceae</taxon>
        <taxon>Candidatus Electrothrix</taxon>
    </lineage>
</organism>
<dbReference type="GO" id="GO:0004827">
    <property type="term" value="F:proline-tRNA ligase activity"/>
    <property type="evidence" value="ECO:0007669"/>
    <property type="project" value="UniProtKB-UniRule"/>
</dbReference>
<keyword evidence="7 12" id="KW-0648">Protein biosynthesis</keyword>
<name>A0AAU8LQU0_9BACT</name>
<dbReference type="NCBIfam" id="NF006625">
    <property type="entry name" value="PRK09194.1"/>
    <property type="match status" value="1"/>
</dbReference>
<dbReference type="Gene3D" id="3.40.50.800">
    <property type="entry name" value="Anticodon-binding domain"/>
    <property type="match status" value="1"/>
</dbReference>
<dbReference type="PRINTS" id="PR01046">
    <property type="entry name" value="TRNASYNTHPRO"/>
</dbReference>
<dbReference type="InterPro" id="IPR045864">
    <property type="entry name" value="aa-tRNA-synth_II/BPL/LPL"/>
</dbReference>
<dbReference type="GO" id="GO:0006433">
    <property type="term" value="P:prolyl-tRNA aminoacylation"/>
    <property type="evidence" value="ECO:0007669"/>
    <property type="project" value="UniProtKB-UniRule"/>
</dbReference>
<keyword evidence="6 12" id="KW-0067">ATP-binding</keyword>
<dbReference type="EMBL" id="CP159373">
    <property type="protein sequence ID" value="XCN71200.1"/>
    <property type="molecule type" value="Genomic_DNA"/>
</dbReference>
<dbReference type="InterPro" id="IPR004154">
    <property type="entry name" value="Anticodon-bd"/>
</dbReference>
<dbReference type="FunFam" id="3.30.930.10:FF:000065">
    <property type="entry name" value="Proline--tRNA ligase"/>
    <property type="match status" value="1"/>
</dbReference>
<evidence type="ECO:0000256" key="9">
    <source>
        <dbReference type="ARBA" id="ARBA00047671"/>
    </source>
</evidence>
<comment type="subcellular location">
    <subcellularLocation>
        <location evidence="1 12">Cytoplasm</location>
    </subcellularLocation>
</comment>
<evidence type="ECO:0000256" key="3">
    <source>
        <dbReference type="ARBA" id="ARBA00022490"/>
    </source>
</evidence>
<dbReference type="Pfam" id="PF03129">
    <property type="entry name" value="HGTP_anticodon"/>
    <property type="match status" value="1"/>
</dbReference>
<evidence type="ECO:0000256" key="10">
    <source>
        <dbReference type="ARBA" id="ARBA00053664"/>
    </source>
</evidence>
<dbReference type="SUPFAM" id="SSF55681">
    <property type="entry name" value="Class II aaRS and biotin synthetases"/>
    <property type="match status" value="1"/>
</dbReference>
<comment type="function">
    <text evidence="10 12">Catalyzes the attachment of proline to tRNA(Pro) in a two-step reaction: proline is first activated by ATP to form Pro-AMP and then transferred to the acceptor end of tRNA(Pro). As ProRS can inadvertently accommodate and process non-cognate amino acids such as alanine and cysteine, to avoid such errors it has two additional distinct editing activities against alanine. One activity is designated as 'pretransfer' editing and involves the tRNA(Pro)-independent hydrolysis of activated Ala-AMP. The other activity is designated 'posttransfer' editing and involves deacylation of mischarged Ala-tRNA(Pro). The misacylated Cys-tRNA(Pro) is not edited by ProRS.</text>
</comment>
<dbReference type="Gene3D" id="3.30.930.10">
    <property type="entry name" value="Bira Bifunctional Protein, Domain 2"/>
    <property type="match status" value="2"/>
</dbReference>
<dbReference type="InterPro" id="IPR044140">
    <property type="entry name" value="ProRS_anticodon_short"/>
</dbReference>
<dbReference type="CDD" id="cd00779">
    <property type="entry name" value="ProRS_core_prok"/>
    <property type="match status" value="1"/>
</dbReference>
<dbReference type="FunFam" id="3.30.930.10:FF:000012">
    <property type="entry name" value="Proline--tRNA ligase"/>
    <property type="match status" value="1"/>
</dbReference>
<protein>
    <recommendedName>
        <fullName evidence="12">Proline--tRNA ligase</fullName>
        <ecNumber evidence="12">6.1.1.15</ecNumber>
    </recommendedName>
    <alternativeName>
        <fullName evidence="12">Prolyl-tRNA synthetase</fullName>
        <shortName evidence="12">ProRS</shortName>
    </alternativeName>
</protein>
<evidence type="ECO:0000256" key="6">
    <source>
        <dbReference type="ARBA" id="ARBA00022840"/>
    </source>
</evidence>
<dbReference type="InterPro" id="IPR004500">
    <property type="entry name" value="Pro-tRNA-synth_IIa_bac-type"/>
</dbReference>
<proteinExistence type="inferred from homology"/>
<dbReference type="InterPro" id="IPR050062">
    <property type="entry name" value="Pro-tRNA_synthetase"/>
</dbReference>
<sequence length="582" mass="65023">MRYSQMLIRTAKEVPAEAEVISHQLLLRAGCIRKLTSGLYTYLPLGLAAIKKVEAIVREEMNRSGAQELLMPMVQPADLWEESGRWVKYGPELLRFQDRHNRDYCLGPTHEEVITDIARREIHSYRQLPINLYQIQTKFRDEIRPRFGLMRGREFIMKDAYSFDVSDEAASQSYQTMHEAYTRIFRRCGLEFRAVEADSGSIGGSFSHEFMVLADTGEDTLVICKECTYAANVEKAKVVLSGTDANNGTPENLQECCKVETPGMKKVDRVASFLKVTPKEVIKTMIYLADDEPVAVLVRGDREVQSVKLKNLLNANEVELADDDTVWKLTKLPVGYIGPVNIPIKLVADQEVMTMVNAVSGANEKGHHLTGVNPGRDFTPVAVDDLRQITDQDRCPVCQGALELTEGIEVGHIFKLGTKYSEAMHAVYQDQEGKEQTMVMGCYGIGVSRVVAAAIEQNHDENGIIFPLPLAPFQVLVLNLGIKSEETTEAAEKLYQDLRAAGLEVLLDDRDERPGSKFKDADLIGIPYRVTVGKTWEKEGQVELRTRRDGATSLLPYDEAASSIMTMIQDELSAIAKQAAKL</sequence>
<dbReference type="InterPro" id="IPR007214">
    <property type="entry name" value="YbaK/aa-tRNA-synth-assoc-dom"/>
</dbReference>
<evidence type="ECO:0000256" key="8">
    <source>
        <dbReference type="ARBA" id="ARBA00023146"/>
    </source>
</evidence>
<dbReference type="InterPro" id="IPR002316">
    <property type="entry name" value="Pro-tRNA-ligase_IIa"/>
</dbReference>
<dbReference type="SUPFAM" id="SSF52954">
    <property type="entry name" value="Class II aaRS ABD-related"/>
    <property type="match status" value="1"/>
</dbReference>
<feature type="domain" description="Aminoacyl-transfer RNA synthetases class-II family profile" evidence="13">
    <location>
        <begin position="38"/>
        <end position="467"/>
    </location>
</feature>
<dbReference type="GO" id="GO:0005829">
    <property type="term" value="C:cytosol"/>
    <property type="evidence" value="ECO:0007669"/>
    <property type="project" value="TreeGrafter"/>
</dbReference>
<dbReference type="HAMAP" id="MF_01569">
    <property type="entry name" value="Pro_tRNA_synth_type1"/>
    <property type="match status" value="1"/>
</dbReference>
<dbReference type="EC" id="6.1.1.15" evidence="12"/>
<dbReference type="PIRSF" id="PIRSF001535">
    <property type="entry name" value="ProRS_1"/>
    <property type="match status" value="1"/>
</dbReference>
<evidence type="ECO:0000313" key="14">
    <source>
        <dbReference type="EMBL" id="XCN71200.1"/>
    </source>
</evidence>
<dbReference type="InterPro" id="IPR002314">
    <property type="entry name" value="aa-tRNA-synt_IIb"/>
</dbReference>
<keyword evidence="5 12" id="KW-0547">Nucleotide-binding</keyword>
<dbReference type="InterPro" id="IPR036754">
    <property type="entry name" value="YbaK/aa-tRNA-synt-asso_dom_sf"/>
</dbReference>
<keyword evidence="8 12" id="KW-0030">Aminoacyl-tRNA synthetase</keyword>
<dbReference type="PANTHER" id="PTHR42753">
    <property type="entry name" value="MITOCHONDRIAL RIBOSOME PROTEIN L39/PROLYL-TRNA LIGASE FAMILY MEMBER"/>
    <property type="match status" value="1"/>
</dbReference>
<dbReference type="SUPFAM" id="SSF55826">
    <property type="entry name" value="YbaK/ProRS associated domain"/>
    <property type="match status" value="1"/>
</dbReference>
<keyword evidence="4 12" id="KW-0436">Ligase</keyword>
<dbReference type="Pfam" id="PF00587">
    <property type="entry name" value="tRNA-synt_2b"/>
    <property type="match status" value="1"/>
</dbReference>
<reference evidence="14" key="1">
    <citation type="journal article" date="2024" name="Syst. Appl. Microbiol.">
        <title>First single-strain enrichments of Electrothrix cable bacteria, description of E. aestuarii sp. nov. and E. rattekaaiensis sp. nov., and proposal of a cable bacteria taxonomy following the rules of the SeqCode.</title>
        <authorList>
            <person name="Plum-Jensen L.E."/>
            <person name="Schramm A."/>
            <person name="Marshall I.P.G."/>
        </authorList>
    </citation>
    <scope>NUCLEOTIDE SEQUENCE</scope>
    <source>
        <strain evidence="14">Rat1</strain>
    </source>
</reference>
<dbReference type="CDD" id="cd00861">
    <property type="entry name" value="ProRS_anticodon_short"/>
    <property type="match status" value="1"/>
</dbReference>
<evidence type="ECO:0000256" key="11">
    <source>
        <dbReference type="ARBA" id="ARBA00060755"/>
    </source>
</evidence>
<dbReference type="PANTHER" id="PTHR42753:SF2">
    <property type="entry name" value="PROLINE--TRNA LIGASE"/>
    <property type="match status" value="1"/>
</dbReference>
<dbReference type="NCBIfam" id="TIGR00409">
    <property type="entry name" value="proS_fam_II"/>
    <property type="match status" value="1"/>
</dbReference>
<dbReference type="InterPro" id="IPR033730">
    <property type="entry name" value="ProRS_core_prok"/>
</dbReference>
<dbReference type="PROSITE" id="PS50862">
    <property type="entry name" value="AA_TRNA_LIGASE_II"/>
    <property type="match status" value="1"/>
</dbReference>
<gene>
    <name evidence="12" type="primary">proS</name>
    <name evidence="14" type="ORF">Q3M24_12830</name>
</gene>
<dbReference type="InterPro" id="IPR036621">
    <property type="entry name" value="Anticodon-bd_dom_sf"/>
</dbReference>
<comment type="domain">
    <text evidence="12">Consists of three domains: the N-terminal catalytic domain, the editing domain and the C-terminal anticodon-binding domain.</text>
</comment>
<evidence type="ECO:0000259" key="13">
    <source>
        <dbReference type="PROSITE" id="PS50862"/>
    </source>
</evidence>
<evidence type="ECO:0000256" key="2">
    <source>
        <dbReference type="ARBA" id="ARBA00011738"/>
    </source>
</evidence>
<evidence type="ECO:0000256" key="4">
    <source>
        <dbReference type="ARBA" id="ARBA00022598"/>
    </source>
</evidence>
<comment type="similarity">
    <text evidence="11 12">Belongs to the class-II aminoacyl-tRNA synthetase family. ProS type 1 subfamily.</text>
</comment>
<reference evidence="14" key="2">
    <citation type="submission" date="2024-06" db="EMBL/GenBank/DDBJ databases">
        <authorList>
            <person name="Plum-Jensen L.E."/>
            <person name="Schramm A."/>
            <person name="Marshall I.P.G."/>
        </authorList>
    </citation>
    <scope>NUCLEOTIDE SEQUENCE</scope>
    <source>
        <strain evidence="14">Rat1</strain>
    </source>
</reference>
<dbReference type="InterPro" id="IPR023717">
    <property type="entry name" value="Pro-tRNA-Synthase_IIa_type1"/>
</dbReference>
<dbReference type="AlphaFoldDB" id="A0AAU8LQU0"/>